<reference evidence="4" key="3">
    <citation type="submission" date="2025-04" db="UniProtKB">
        <authorList>
            <consortium name="RefSeq"/>
        </authorList>
    </citation>
    <scope>IDENTIFICATION</scope>
    <source>
        <strain evidence="4">CBS 781.70</strain>
    </source>
</reference>
<reference evidence="4" key="2">
    <citation type="submission" date="2020-04" db="EMBL/GenBank/DDBJ databases">
        <authorList>
            <consortium name="NCBI Genome Project"/>
        </authorList>
    </citation>
    <scope>NUCLEOTIDE SEQUENCE</scope>
    <source>
        <strain evidence="4">CBS 781.70</strain>
    </source>
</reference>
<accession>A0A6G1FS21</accession>
<reference evidence="2 4" key="1">
    <citation type="submission" date="2020-01" db="EMBL/GenBank/DDBJ databases">
        <authorList>
            <consortium name="DOE Joint Genome Institute"/>
            <person name="Haridas S."/>
            <person name="Albert R."/>
            <person name="Binder M."/>
            <person name="Bloem J."/>
            <person name="Labutti K."/>
            <person name="Salamov A."/>
            <person name="Andreopoulos B."/>
            <person name="Baker S.E."/>
            <person name="Barry K."/>
            <person name="Bills G."/>
            <person name="Bluhm B.H."/>
            <person name="Cannon C."/>
            <person name="Castanera R."/>
            <person name="Culley D.E."/>
            <person name="Daum C."/>
            <person name="Ezra D."/>
            <person name="Gonzalez J.B."/>
            <person name="Henrissat B."/>
            <person name="Kuo A."/>
            <person name="Liang C."/>
            <person name="Lipzen A."/>
            <person name="Lutzoni F."/>
            <person name="Magnuson J."/>
            <person name="Mondo S."/>
            <person name="Nolan M."/>
            <person name="Ohm R."/>
            <person name="Pangilinan J."/>
            <person name="Park H.-J."/>
            <person name="Ramirez L."/>
            <person name="Alfaro M."/>
            <person name="Sun H."/>
            <person name="Tritt A."/>
            <person name="Yoshinaga Y."/>
            <person name="Zwiers L.-H."/>
            <person name="Turgeon B.G."/>
            <person name="Goodwin S.B."/>
            <person name="Spatafora J.W."/>
            <person name="Crous P.W."/>
            <person name="Grigoriev I.V."/>
        </authorList>
    </citation>
    <scope>NUCLEOTIDE SEQUENCE</scope>
    <source>
        <strain evidence="2 4">CBS 781.70</strain>
    </source>
</reference>
<evidence type="ECO:0000313" key="2">
    <source>
        <dbReference type="EMBL" id="KAF1808584.1"/>
    </source>
</evidence>
<proteinExistence type="predicted"/>
<name>A0A6G1FS21_9PEZI</name>
<dbReference type="OrthoDB" id="5215637at2759"/>
<evidence type="ECO:0000256" key="1">
    <source>
        <dbReference type="SAM" id="SignalP"/>
    </source>
</evidence>
<dbReference type="EMBL" id="ML975181">
    <property type="protein sequence ID" value="KAF1808584.1"/>
    <property type="molecule type" value="Genomic_DNA"/>
</dbReference>
<sequence>MAFLHHWKLLSLQVFILSILFNQVNADGECYFPGGAWARDYLPCDPYAPTTACCPTGYTCFSNQLCVATHPDVINSTSPVGTSLRPGCTNPAWDELICGDFCLNNPRDDNLGDIAACGSNTFCCGADVRNGNCNCREGKGVFSVPSGDPVTIIGYAELEHTTTALVPGPSPTSKHNSQ</sequence>
<dbReference type="RefSeq" id="XP_033530215.1">
    <property type="nucleotide sequence ID" value="XM_033674437.1"/>
</dbReference>
<evidence type="ECO:0000313" key="3">
    <source>
        <dbReference type="Proteomes" id="UP000504638"/>
    </source>
</evidence>
<dbReference type="Proteomes" id="UP000504638">
    <property type="component" value="Unplaced"/>
</dbReference>
<feature type="chain" id="PRO_5044631543" evidence="1">
    <location>
        <begin position="27"/>
        <end position="178"/>
    </location>
</feature>
<keyword evidence="1" id="KW-0732">Signal</keyword>
<organism evidence="2">
    <name type="scientific">Eremomyces bilateralis CBS 781.70</name>
    <dbReference type="NCBI Taxonomy" id="1392243"/>
    <lineage>
        <taxon>Eukaryota</taxon>
        <taxon>Fungi</taxon>
        <taxon>Dikarya</taxon>
        <taxon>Ascomycota</taxon>
        <taxon>Pezizomycotina</taxon>
        <taxon>Dothideomycetes</taxon>
        <taxon>Dothideomycetes incertae sedis</taxon>
        <taxon>Eremomycetales</taxon>
        <taxon>Eremomycetaceae</taxon>
        <taxon>Eremomyces</taxon>
    </lineage>
</organism>
<keyword evidence="3" id="KW-1185">Reference proteome</keyword>
<evidence type="ECO:0000313" key="4">
    <source>
        <dbReference type="RefSeq" id="XP_033530215.1"/>
    </source>
</evidence>
<protein>
    <submittedName>
        <fullName evidence="2 4">Uncharacterized protein</fullName>
    </submittedName>
</protein>
<dbReference type="GeneID" id="54415007"/>
<dbReference type="AlphaFoldDB" id="A0A6G1FS21"/>
<feature type="signal peptide" evidence="1">
    <location>
        <begin position="1"/>
        <end position="26"/>
    </location>
</feature>
<gene>
    <name evidence="2 4" type="ORF">P152DRAFT_213861</name>
</gene>